<accession>A0ABQ6GQC0</accession>
<evidence type="ECO:0000259" key="1">
    <source>
        <dbReference type="Pfam" id="PF22547"/>
    </source>
</evidence>
<proteinExistence type="predicted"/>
<sequence>MIKNIINFLLIGILSCHVNTTFANSIAEYLVEPDSSIVDEAEDEEQQVTVRPGHARALAELANEKYQDIDFKPLLITVKRLTDNKGLTYLAGVIERADVVQYLKQMQLILGDDYKRYRQHQAARDHDSFHLTLVNPYEYQALTDKTSMINQRIRIQLHGLGRVSQGKNTSYFVVASSSDGQFLRQNLLLAKKDFHVTLGFSLHDIHGVAKNKQTLIK</sequence>
<feature type="domain" description="Swiss Army Knife 2H phosphoesterase" evidence="1">
    <location>
        <begin position="112"/>
        <end position="206"/>
    </location>
</feature>
<evidence type="ECO:0000313" key="3">
    <source>
        <dbReference type="Proteomes" id="UP001157186"/>
    </source>
</evidence>
<dbReference type="EMBL" id="BSST01000001">
    <property type="protein sequence ID" value="GLX76895.1"/>
    <property type="molecule type" value="Genomic_DNA"/>
</dbReference>
<keyword evidence="3" id="KW-1185">Reference proteome</keyword>
<dbReference type="Proteomes" id="UP001157186">
    <property type="component" value="Unassembled WGS sequence"/>
</dbReference>
<comment type="caution">
    <text evidence="2">The sequence shown here is derived from an EMBL/GenBank/DDBJ whole genome shotgun (WGS) entry which is preliminary data.</text>
</comment>
<reference evidence="2 3" key="1">
    <citation type="submission" date="2023-03" db="EMBL/GenBank/DDBJ databases">
        <title>Draft genome sequence of Thalassotalea insulae KCTC 62186T.</title>
        <authorList>
            <person name="Sawabe T."/>
        </authorList>
    </citation>
    <scope>NUCLEOTIDE SEQUENCE [LARGE SCALE GENOMIC DNA]</scope>
    <source>
        <strain evidence="2 3">KCTC 62186</strain>
    </source>
</reference>
<name>A0ABQ6GQC0_9GAMM</name>
<organism evidence="2 3">
    <name type="scientific">Thalassotalea insulae</name>
    <dbReference type="NCBI Taxonomy" id="2056778"/>
    <lineage>
        <taxon>Bacteria</taxon>
        <taxon>Pseudomonadati</taxon>
        <taxon>Pseudomonadota</taxon>
        <taxon>Gammaproteobacteria</taxon>
        <taxon>Alteromonadales</taxon>
        <taxon>Colwelliaceae</taxon>
        <taxon>Thalassotalea</taxon>
    </lineage>
</organism>
<protein>
    <recommendedName>
        <fullName evidence="1">Swiss Army Knife 2H phosphoesterase domain-containing protein</fullName>
    </recommendedName>
</protein>
<dbReference type="InterPro" id="IPR054498">
    <property type="entry name" value="2H-SAK"/>
</dbReference>
<dbReference type="Pfam" id="PF22547">
    <property type="entry name" value="2H-SAK"/>
    <property type="match status" value="1"/>
</dbReference>
<dbReference type="PROSITE" id="PS51257">
    <property type="entry name" value="PROKAR_LIPOPROTEIN"/>
    <property type="match status" value="1"/>
</dbReference>
<gene>
    <name evidence="2" type="ORF">tinsulaeT_02350</name>
</gene>
<evidence type="ECO:0000313" key="2">
    <source>
        <dbReference type="EMBL" id="GLX76895.1"/>
    </source>
</evidence>
<dbReference type="RefSeq" id="WP_284242684.1">
    <property type="nucleotide sequence ID" value="NZ_BSST01000001.1"/>
</dbReference>